<name>A0A834TWF9_9FABA</name>
<reference evidence="2" key="1">
    <citation type="submission" date="2020-09" db="EMBL/GenBank/DDBJ databases">
        <title>Genome-Enabled Discovery of Anthraquinone Biosynthesis in Senna tora.</title>
        <authorList>
            <person name="Kang S.-H."/>
            <person name="Pandey R.P."/>
            <person name="Lee C.-M."/>
            <person name="Sim J.-S."/>
            <person name="Jeong J.-T."/>
            <person name="Choi B.-S."/>
            <person name="Jung M."/>
            <person name="Ginzburg D."/>
            <person name="Zhao K."/>
            <person name="Won S.Y."/>
            <person name="Oh T.-J."/>
            <person name="Yu Y."/>
            <person name="Kim N.-H."/>
            <person name="Lee O.R."/>
            <person name="Lee T.-H."/>
            <person name="Bashyal P."/>
            <person name="Kim T.-S."/>
            <person name="Lee W.-H."/>
            <person name="Kawkins C."/>
            <person name="Kim C.-K."/>
            <person name="Kim J.S."/>
            <person name="Ahn B.O."/>
            <person name="Rhee S.Y."/>
            <person name="Sohng J.K."/>
        </authorList>
    </citation>
    <scope>NUCLEOTIDE SEQUENCE</scope>
    <source>
        <tissue evidence="2">Leaf</tissue>
    </source>
</reference>
<keyword evidence="2" id="KW-0675">Receptor</keyword>
<dbReference type="Proteomes" id="UP000634136">
    <property type="component" value="Unassembled WGS sequence"/>
</dbReference>
<proteinExistence type="predicted"/>
<keyword evidence="2" id="KW-0418">Kinase</keyword>
<evidence type="ECO:0000256" key="1">
    <source>
        <dbReference type="SAM" id="MobiDB-lite"/>
    </source>
</evidence>
<keyword evidence="3" id="KW-1185">Reference proteome</keyword>
<dbReference type="EMBL" id="JAAIUW010000006">
    <property type="protein sequence ID" value="KAF7827771.1"/>
    <property type="molecule type" value="Genomic_DNA"/>
</dbReference>
<evidence type="ECO:0000313" key="3">
    <source>
        <dbReference type="Proteomes" id="UP000634136"/>
    </source>
</evidence>
<dbReference type="AlphaFoldDB" id="A0A834TWF9"/>
<dbReference type="GO" id="GO:0016301">
    <property type="term" value="F:kinase activity"/>
    <property type="evidence" value="ECO:0007669"/>
    <property type="project" value="UniProtKB-KW"/>
</dbReference>
<comment type="caution">
    <text evidence="2">The sequence shown here is derived from an EMBL/GenBank/DDBJ whole genome shotgun (WGS) entry which is preliminary data.</text>
</comment>
<accession>A0A834TWF9</accession>
<sequence length="57" mass="6082">MDVHGAFGISHSGPMHPSSPPTLDCDETLLKNTKSLPSPKPVTHKWRSESTTPNASA</sequence>
<organism evidence="2 3">
    <name type="scientific">Senna tora</name>
    <dbReference type="NCBI Taxonomy" id="362788"/>
    <lineage>
        <taxon>Eukaryota</taxon>
        <taxon>Viridiplantae</taxon>
        <taxon>Streptophyta</taxon>
        <taxon>Embryophyta</taxon>
        <taxon>Tracheophyta</taxon>
        <taxon>Spermatophyta</taxon>
        <taxon>Magnoliopsida</taxon>
        <taxon>eudicotyledons</taxon>
        <taxon>Gunneridae</taxon>
        <taxon>Pentapetalae</taxon>
        <taxon>rosids</taxon>
        <taxon>fabids</taxon>
        <taxon>Fabales</taxon>
        <taxon>Fabaceae</taxon>
        <taxon>Caesalpinioideae</taxon>
        <taxon>Cassia clade</taxon>
        <taxon>Senna</taxon>
    </lineage>
</organism>
<protein>
    <submittedName>
        <fullName evidence="2">LEAF RUST 10 DISEASE-RESISTANCE LOCUS RECEPTOR-LIKE PROTEIN KINASE-like 1.1</fullName>
    </submittedName>
</protein>
<feature type="region of interest" description="Disordered" evidence="1">
    <location>
        <begin position="1"/>
        <end position="57"/>
    </location>
</feature>
<keyword evidence="2" id="KW-0808">Transferase</keyword>
<evidence type="ECO:0000313" key="2">
    <source>
        <dbReference type="EMBL" id="KAF7827771.1"/>
    </source>
</evidence>
<gene>
    <name evidence="2" type="ORF">G2W53_018935</name>
</gene>